<dbReference type="EMBL" id="VSSQ01000021">
    <property type="protein sequence ID" value="MPL63300.1"/>
    <property type="molecule type" value="Genomic_DNA"/>
</dbReference>
<comment type="caution">
    <text evidence="1">The sequence shown here is derived from an EMBL/GenBank/DDBJ whole genome shotgun (WGS) entry which is preliminary data.</text>
</comment>
<dbReference type="AlphaFoldDB" id="A0A644T8Z5"/>
<proteinExistence type="predicted"/>
<reference evidence="1" key="1">
    <citation type="submission" date="2019-08" db="EMBL/GenBank/DDBJ databases">
        <authorList>
            <person name="Kucharzyk K."/>
            <person name="Murdoch R.W."/>
            <person name="Higgins S."/>
            <person name="Loffler F."/>
        </authorList>
    </citation>
    <scope>NUCLEOTIDE SEQUENCE</scope>
</reference>
<accession>A0A644T8Z5</accession>
<evidence type="ECO:0000313" key="1">
    <source>
        <dbReference type="EMBL" id="MPL63300.1"/>
    </source>
</evidence>
<name>A0A644T8Z5_9ZZZZ</name>
<protein>
    <submittedName>
        <fullName evidence="1">Uncharacterized protein</fullName>
    </submittedName>
</protein>
<gene>
    <name evidence="1" type="ORF">SDC9_08922</name>
</gene>
<organism evidence="1">
    <name type="scientific">bioreactor metagenome</name>
    <dbReference type="NCBI Taxonomy" id="1076179"/>
    <lineage>
        <taxon>unclassified sequences</taxon>
        <taxon>metagenomes</taxon>
        <taxon>ecological metagenomes</taxon>
    </lineage>
</organism>
<sequence length="60" mass="6704">MHILAPHSSTLYARGGLYIIGQLSLFVSICYNVNNYKYSLCCQEVAIDASYKNTGLENIE</sequence>